<dbReference type="AlphaFoldDB" id="A0A212J376"/>
<dbReference type="EMBL" id="FLUQ01000001">
    <property type="protein sequence ID" value="SBV93908.1"/>
    <property type="molecule type" value="Genomic_DNA"/>
</dbReference>
<evidence type="ECO:0000313" key="2">
    <source>
        <dbReference type="EMBL" id="SBV93908.1"/>
    </source>
</evidence>
<dbReference type="CDD" id="cd07983">
    <property type="entry name" value="LPLAT_DUF374-like"/>
    <property type="match status" value="1"/>
</dbReference>
<proteinExistence type="predicted"/>
<evidence type="ECO:0000259" key="1">
    <source>
        <dbReference type="Pfam" id="PF04028"/>
    </source>
</evidence>
<accession>A0A212J376</accession>
<organism evidence="2">
    <name type="scientific">uncultured delta proteobacterium</name>
    <dbReference type="NCBI Taxonomy" id="34034"/>
    <lineage>
        <taxon>Bacteria</taxon>
        <taxon>Deltaproteobacteria</taxon>
        <taxon>environmental samples</taxon>
    </lineage>
</organism>
<name>A0A212J376_9DELT</name>
<protein>
    <recommendedName>
        <fullName evidence="1">DUF374 domain-containing protein</fullName>
    </recommendedName>
</protein>
<gene>
    <name evidence="2" type="ORF">KL86DPRO_10612</name>
</gene>
<feature type="domain" description="DUF374" evidence="1">
    <location>
        <begin position="58"/>
        <end position="126"/>
    </location>
</feature>
<reference evidence="2" key="1">
    <citation type="submission" date="2016-04" db="EMBL/GenBank/DDBJ databases">
        <authorList>
            <person name="Evans L.H."/>
            <person name="Alamgir A."/>
            <person name="Owens N."/>
            <person name="Weber N.D."/>
            <person name="Virtaneva K."/>
            <person name="Barbian K."/>
            <person name="Babar A."/>
            <person name="Rosenke K."/>
        </authorList>
    </citation>
    <scope>NUCLEOTIDE SEQUENCE</scope>
    <source>
        <strain evidence="2">86</strain>
    </source>
</reference>
<dbReference type="Pfam" id="PF04028">
    <property type="entry name" value="DUF374"/>
    <property type="match status" value="1"/>
</dbReference>
<dbReference type="InterPro" id="IPR007172">
    <property type="entry name" value="DUF374"/>
</dbReference>
<sequence>MKIPPGLVGPFIGLLYRLWCRSLRYTQINREACDALSRQGKPLVFTFWHGEVFVFPFKRQDWRIFTIVSRSTDGEYLARILQDQGVFTLRGSSSRGGLAALLRGTKIMLENSMHACIGIDGPRGPRHEVKNGALFLAHRANAHIVPMRAICTRAKVFNSWDRFTLPYPFSHVTMIFGDPYQIEAEELTEEVLAVERQRLKTALQSLLPEEGGEGA</sequence>